<dbReference type="InterPro" id="IPR050121">
    <property type="entry name" value="Cytochrome_P450_monoxygenase"/>
</dbReference>
<dbReference type="Pfam" id="PF00067">
    <property type="entry name" value="p450"/>
    <property type="match status" value="1"/>
</dbReference>
<evidence type="ECO:0000256" key="1">
    <source>
        <dbReference type="ARBA" id="ARBA00001971"/>
    </source>
</evidence>
<name>A0A8H8RDE9_9HELO</name>
<keyword evidence="7" id="KW-0489">Methyltransferase</keyword>
<dbReference type="EMBL" id="QGMJ01001024">
    <property type="protein sequence ID" value="TVY32474.1"/>
    <property type="molecule type" value="Genomic_DNA"/>
</dbReference>
<dbReference type="PANTHER" id="PTHR24305:SF232">
    <property type="entry name" value="P450, PUTATIVE (EUROFUNG)-RELATED"/>
    <property type="match status" value="1"/>
</dbReference>
<sequence>MESCTTTKSQQHGEYLGYLRNVQEKGVEYMSDYAIFGHLTANLSAGSDTTAMALRAIFYFLVKTPRTYEKLMREIDAAEAEGKFSEYVEFSEGQQLEYLQAVIKEAMRLHPGVGMPLERVVPEGGATLCGEFIPGETIVGVSAWVVHHSKEVFGLDTDTFRPERWLEAGPDQLRLMEQSSFAFGHGSRACIGKNISILEITKFVPQVLRHFRLEWASPEEEWAICGVWFAKQSGVIMRVIPRK</sequence>
<dbReference type="PRINTS" id="PR00463">
    <property type="entry name" value="EP450I"/>
</dbReference>
<dbReference type="GO" id="GO:0005506">
    <property type="term" value="F:iron ion binding"/>
    <property type="evidence" value="ECO:0007669"/>
    <property type="project" value="InterPro"/>
</dbReference>
<dbReference type="SUPFAM" id="SSF48264">
    <property type="entry name" value="Cytochrome P450"/>
    <property type="match status" value="1"/>
</dbReference>
<dbReference type="GO" id="GO:0004497">
    <property type="term" value="F:monooxygenase activity"/>
    <property type="evidence" value="ECO:0007669"/>
    <property type="project" value="UniProtKB-KW"/>
</dbReference>
<comment type="similarity">
    <text evidence="2 6">Belongs to the cytochrome P450 family.</text>
</comment>
<feature type="binding site" description="axial binding residue" evidence="5">
    <location>
        <position position="190"/>
    </location>
    <ligand>
        <name>heme</name>
        <dbReference type="ChEBI" id="CHEBI:30413"/>
    </ligand>
    <ligandPart>
        <name>Fe</name>
        <dbReference type="ChEBI" id="CHEBI:18248"/>
    </ligandPart>
</feature>
<dbReference type="PROSITE" id="PS00086">
    <property type="entry name" value="CYTOCHROME_P450"/>
    <property type="match status" value="1"/>
</dbReference>
<comment type="caution">
    <text evidence="7">The sequence shown here is derived from an EMBL/GenBank/DDBJ whole genome shotgun (WGS) entry which is preliminary data.</text>
</comment>
<keyword evidence="6" id="KW-0560">Oxidoreductase</keyword>
<organism evidence="7 8">
    <name type="scientific">Lachnellula subtilissima</name>
    <dbReference type="NCBI Taxonomy" id="602034"/>
    <lineage>
        <taxon>Eukaryota</taxon>
        <taxon>Fungi</taxon>
        <taxon>Dikarya</taxon>
        <taxon>Ascomycota</taxon>
        <taxon>Pezizomycotina</taxon>
        <taxon>Leotiomycetes</taxon>
        <taxon>Helotiales</taxon>
        <taxon>Lachnaceae</taxon>
        <taxon>Lachnellula</taxon>
    </lineage>
</organism>
<reference evidence="7 8" key="1">
    <citation type="submission" date="2018-05" db="EMBL/GenBank/DDBJ databases">
        <title>Genome sequencing and assembly of the regulated plant pathogen Lachnellula willkommii and related sister species for the development of diagnostic species identification markers.</title>
        <authorList>
            <person name="Giroux E."/>
            <person name="Bilodeau G."/>
        </authorList>
    </citation>
    <scope>NUCLEOTIDE SEQUENCE [LARGE SCALE GENOMIC DNA]</scope>
    <source>
        <strain evidence="7 8">CBS 197.66</strain>
    </source>
</reference>
<evidence type="ECO:0000256" key="3">
    <source>
        <dbReference type="ARBA" id="ARBA00022723"/>
    </source>
</evidence>
<comment type="cofactor">
    <cofactor evidence="1 5">
        <name>heme</name>
        <dbReference type="ChEBI" id="CHEBI:30413"/>
    </cofactor>
</comment>
<evidence type="ECO:0000256" key="6">
    <source>
        <dbReference type="RuleBase" id="RU000461"/>
    </source>
</evidence>
<dbReference type="InterPro" id="IPR002401">
    <property type="entry name" value="Cyt_P450_E_grp-I"/>
</dbReference>
<dbReference type="GO" id="GO:0008168">
    <property type="term" value="F:methyltransferase activity"/>
    <property type="evidence" value="ECO:0007669"/>
    <property type="project" value="UniProtKB-KW"/>
</dbReference>
<dbReference type="Gene3D" id="1.10.630.10">
    <property type="entry name" value="Cytochrome P450"/>
    <property type="match status" value="1"/>
</dbReference>
<dbReference type="AlphaFoldDB" id="A0A8H8RDE9"/>
<dbReference type="GO" id="GO:0016705">
    <property type="term" value="F:oxidoreductase activity, acting on paired donors, with incorporation or reduction of molecular oxygen"/>
    <property type="evidence" value="ECO:0007669"/>
    <property type="project" value="InterPro"/>
</dbReference>
<keyword evidence="3 5" id="KW-0479">Metal-binding</keyword>
<evidence type="ECO:0000313" key="8">
    <source>
        <dbReference type="Proteomes" id="UP000462212"/>
    </source>
</evidence>
<keyword evidence="4 5" id="KW-0408">Iron</keyword>
<dbReference type="PANTHER" id="PTHR24305">
    <property type="entry name" value="CYTOCHROME P450"/>
    <property type="match status" value="1"/>
</dbReference>
<evidence type="ECO:0000256" key="2">
    <source>
        <dbReference type="ARBA" id="ARBA00010617"/>
    </source>
</evidence>
<evidence type="ECO:0000313" key="7">
    <source>
        <dbReference type="EMBL" id="TVY32474.1"/>
    </source>
</evidence>
<dbReference type="OrthoDB" id="3934656at2759"/>
<evidence type="ECO:0000256" key="5">
    <source>
        <dbReference type="PIRSR" id="PIRSR602401-1"/>
    </source>
</evidence>
<keyword evidence="5 6" id="KW-0349">Heme</keyword>
<dbReference type="PRINTS" id="PR00385">
    <property type="entry name" value="P450"/>
</dbReference>
<dbReference type="InterPro" id="IPR001128">
    <property type="entry name" value="Cyt_P450"/>
</dbReference>
<keyword evidence="8" id="KW-1185">Reference proteome</keyword>
<keyword evidence="7" id="KW-0808">Transferase</keyword>
<proteinExistence type="inferred from homology"/>
<evidence type="ECO:0000256" key="4">
    <source>
        <dbReference type="ARBA" id="ARBA00023004"/>
    </source>
</evidence>
<dbReference type="InterPro" id="IPR017972">
    <property type="entry name" value="Cyt_P450_CS"/>
</dbReference>
<dbReference type="Proteomes" id="UP000462212">
    <property type="component" value="Unassembled WGS sequence"/>
</dbReference>
<dbReference type="GO" id="GO:0032259">
    <property type="term" value="P:methylation"/>
    <property type="evidence" value="ECO:0007669"/>
    <property type="project" value="UniProtKB-KW"/>
</dbReference>
<gene>
    <name evidence="7" type="primary">PDA6-1_0</name>
    <name evidence="7" type="ORF">LSUB1_G007868</name>
</gene>
<dbReference type="InterPro" id="IPR036396">
    <property type="entry name" value="Cyt_P450_sf"/>
</dbReference>
<dbReference type="GO" id="GO:0020037">
    <property type="term" value="F:heme binding"/>
    <property type="evidence" value="ECO:0007669"/>
    <property type="project" value="InterPro"/>
</dbReference>
<keyword evidence="6" id="KW-0503">Monooxygenase</keyword>
<accession>A0A8H8RDE9</accession>
<protein>
    <submittedName>
        <fullName evidence="7">Pisatin demethylase</fullName>
    </submittedName>
</protein>